<sequence>MIRIRGSRSLRIRLRVFEDQSARTPMGSSSETLRISSRPGPALYYSRSVPLLTPLTPASIVIEMAKKAEERIARSVSETKGVWCKRRQEDNPALTKHCLTNYMMVMAWELPARLKIPGRAGLCVPLQADEL</sequence>
<gene>
    <name evidence="1" type="ORF">BD311DRAFT_827756</name>
</gene>
<dbReference type="EMBL" id="ML143579">
    <property type="protein sequence ID" value="TBU21740.1"/>
    <property type="molecule type" value="Genomic_DNA"/>
</dbReference>
<protein>
    <submittedName>
        <fullName evidence="1">Uncharacterized protein</fullName>
    </submittedName>
</protein>
<dbReference type="AlphaFoldDB" id="A0A4Q9M4B9"/>
<reference evidence="1" key="1">
    <citation type="submission" date="2019-01" db="EMBL/GenBank/DDBJ databases">
        <title>Draft genome sequences of three monokaryotic isolates of the white-rot basidiomycete fungus Dichomitus squalens.</title>
        <authorList>
            <consortium name="DOE Joint Genome Institute"/>
            <person name="Lopez S.C."/>
            <person name="Andreopoulos B."/>
            <person name="Pangilinan J."/>
            <person name="Lipzen A."/>
            <person name="Riley R."/>
            <person name="Ahrendt S."/>
            <person name="Ng V."/>
            <person name="Barry K."/>
            <person name="Daum C."/>
            <person name="Grigoriev I.V."/>
            <person name="Hilden K.S."/>
            <person name="Makela M.R."/>
            <person name="de Vries R.P."/>
        </authorList>
    </citation>
    <scope>NUCLEOTIDE SEQUENCE [LARGE SCALE GENOMIC DNA]</scope>
    <source>
        <strain evidence="1">OM18370.1</strain>
    </source>
</reference>
<name>A0A4Q9M4B9_9APHY</name>
<organism evidence="1">
    <name type="scientific">Dichomitus squalens</name>
    <dbReference type="NCBI Taxonomy" id="114155"/>
    <lineage>
        <taxon>Eukaryota</taxon>
        <taxon>Fungi</taxon>
        <taxon>Dikarya</taxon>
        <taxon>Basidiomycota</taxon>
        <taxon>Agaricomycotina</taxon>
        <taxon>Agaricomycetes</taxon>
        <taxon>Polyporales</taxon>
        <taxon>Polyporaceae</taxon>
        <taxon>Dichomitus</taxon>
    </lineage>
</organism>
<dbReference type="Proteomes" id="UP000292957">
    <property type="component" value="Unassembled WGS sequence"/>
</dbReference>
<accession>A0A4Q9M4B9</accession>
<proteinExistence type="predicted"/>
<evidence type="ECO:0000313" key="1">
    <source>
        <dbReference type="EMBL" id="TBU21740.1"/>
    </source>
</evidence>